<keyword evidence="3 7" id="KW-0540">Nuclease</keyword>
<dbReference type="GO" id="GO:0001682">
    <property type="term" value="P:tRNA 5'-leader removal"/>
    <property type="evidence" value="ECO:0007669"/>
    <property type="project" value="UniProtKB-UniRule"/>
</dbReference>
<organism evidence="9 10">
    <name type="scientific">Tenacibaculum gallaicum</name>
    <dbReference type="NCBI Taxonomy" id="561505"/>
    <lineage>
        <taxon>Bacteria</taxon>
        <taxon>Pseudomonadati</taxon>
        <taxon>Bacteroidota</taxon>
        <taxon>Flavobacteriia</taxon>
        <taxon>Flavobacteriales</taxon>
        <taxon>Flavobacteriaceae</taxon>
        <taxon>Tenacibaculum</taxon>
    </lineage>
</organism>
<gene>
    <name evidence="7" type="primary">rnpA</name>
    <name evidence="9" type="ORF">C7448_101405</name>
</gene>
<dbReference type="Proteomes" id="UP000256884">
    <property type="component" value="Unassembled WGS sequence"/>
</dbReference>
<evidence type="ECO:0000256" key="1">
    <source>
        <dbReference type="ARBA" id="ARBA00002663"/>
    </source>
</evidence>
<dbReference type="InterPro" id="IPR020568">
    <property type="entry name" value="Ribosomal_Su5_D2-typ_SF"/>
</dbReference>
<comment type="subunit">
    <text evidence="7">Consists of a catalytic RNA component (M1 or rnpB) and a protein subunit.</text>
</comment>
<sequence length="139" mass="16774">MVIRAGLRMFVLMRFTLGKEERLKSKKLIGRLYEEGKVIKVFPLRMVYIQTEHTSKFPAQVGVSVPKRNFKKAVDRNRIKRLLRETYRKEKHTIYETIDKPYVFMISYLARDEWKYADLEHKMKKLLTKFITEVTQDEK</sequence>
<evidence type="ECO:0000256" key="7">
    <source>
        <dbReference type="HAMAP-Rule" id="MF_00227"/>
    </source>
</evidence>
<comment type="caution">
    <text evidence="9">The sequence shown here is derived from an EMBL/GenBank/DDBJ whole genome shotgun (WGS) entry which is preliminary data.</text>
</comment>
<dbReference type="RefSeq" id="WP_245939409.1">
    <property type="nucleotide sequence ID" value="NZ_QUNS01000001.1"/>
</dbReference>
<evidence type="ECO:0000313" key="9">
    <source>
        <dbReference type="EMBL" id="REH56367.1"/>
    </source>
</evidence>
<comment type="similarity">
    <text evidence="7">Belongs to the RnpA family.</text>
</comment>
<evidence type="ECO:0000313" key="10">
    <source>
        <dbReference type="Proteomes" id="UP000256884"/>
    </source>
</evidence>
<keyword evidence="4 7" id="KW-0255">Endonuclease</keyword>
<dbReference type="GO" id="GO:0000049">
    <property type="term" value="F:tRNA binding"/>
    <property type="evidence" value="ECO:0007669"/>
    <property type="project" value="UniProtKB-UniRule"/>
</dbReference>
<dbReference type="HAMAP" id="MF_00227">
    <property type="entry name" value="RNase_P"/>
    <property type="match status" value="1"/>
</dbReference>
<evidence type="ECO:0000256" key="4">
    <source>
        <dbReference type="ARBA" id="ARBA00022759"/>
    </source>
</evidence>
<keyword evidence="6 7" id="KW-0694">RNA-binding</keyword>
<dbReference type="EMBL" id="QUNS01000001">
    <property type="protein sequence ID" value="REH56367.1"/>
    <property type="molecule type" value="Genomic_DNA"/>
</dbReference>
<dbReference type="EC" id="3.1.26.5" evidence="7 8"/>
<dbReference type="InterPro" id="IPR014721">
    <property type="entry name" value="Ribsml_uS5_D2-typ_fold_subgr"/>
</dbReference>
<reference evidence="9 10" key="1">
    <citation type="submission" date="2018-08" db="EMBL/GenBank/DDBJ databases">
        <title>Genomic Encyclopedia of Type Strains, Phase IV (KMG-IV): sequencing the most valuable type-strain genomes for metagenomic binning, comparative biology and taxonomic classification.</title>
        <authorList>
            <person name="Goeker M."/>
        </authorList>
    </citation>
    <scope>NUCLEOTIDE SEQUENCE [LARGE SCALE GENOMIC DNA]</scope>
    <source>
        <strain evidence="9 10">DSM 18841</strain>
    </source>
</reference>
<evidence type="ECO:0000256" key="6">
    <source>
        <dbReference type="ARBA" id="ARBA00022884"/>
    </source>
</evidence>
<accession>A0A3E0IDR7</accession>
<evidence type="ECO:0000256" key="3">
    <source>
        <dbReference type="ARBA" id="ARBA00022722"/>
    </source>
</evidence>
<name>A0A3E0IDR7_9FLAO</name>
<dbReference type="AlphaFoldDB" id="A0A3E0IDR7"/>
<dbReference type="SUPFAM" id="SSF54211">
    <property type="entry name" value="Ribosomal protein S5 domain 2-like"/>
    <property type="match status" value="1"/>
</dbReference>
<proteinExistence type="inferred from homology"/>
<dbReference type="Pfam" id="PF00825">
    <property type="entry name" value="Ribonuclease_P"/>
    <property type="match status" value="1"/>
</dbReference>
<protein>
    <recommendedName>
        <fullName evidence="7 8">Ribonuclease P protein component</fullName>
        <shortName evidence="7">RNase P protein</shortName>
        <shortName evidence="7">RNaseP protein</shortName>
        <ecNumber evidence="7 8">3.1.26.5</ecNumber>
    </recommendedName>
    <alternativeName>
        <fullName evidence="7">Protein C5</fullName>
    </alternativeName>
</protein>
<evidence type="ECO:0000256" key="8">
    <source>
        <dbReference type="NCBIfam" id="TIGR00188"/>
    </source>
</evidence>
<dbReference type="GO" id="GO:0004526">
    <property type="term" value="F:ribonuclease P activity"/>
    <property type="evidence" value="ECO:0007669"/>
    <property type="project" value="UniProtKB-UniRule"/>
</dbReference>
<dbReference type="Gene3D" id="3.30.230.10">
    <property type="match status" value="1"/>
</dbReference>
<dbReference type="InterPro" id="IPR020539">
    <property type="entry name" value="RNase_P_CS"/>
</dbReference>
<dbReference type="NCBIfam" id="TIGR00188">
    <property type="entry name" value="rnpA"/>
    <property type="match status" value="1"/>
</dbReference>
<dbReference type="PANTHER" id="PTHR33992:SF1">
    <property type="entry name" value="RIBONUCLEASE P PROTEIN COMPONENT"/>
    <property type="match status" value="1"/>
</dbReference>
<evidence type="ECO:0000256" key="5">
    <source>
        <dbReference type="ARBA" id="ARBA00022801"/>
    </source>
</evidence>
<keyword evidence="10" id="KW-1185">Reference proteome</keyword>
<dbReference type="PANTHER" id="PTHR33992">
    <property type="entry name" value="RIBONUCLEASE P PROTEIN COMPONENT"/>
    <property type="match status" value="1"/>
</dbReference>
<keyword evidence="2 7" id="KW-0819">tRNA processing</keyword>
<comment type="function">
    <text evidence="1 7">RNaseP catalyzes the removal of the 5'-leader sequence from pre-tRNA to produce the mature 5'-terminus. It can also cleave other RNA substrates such as 4.5S RNA. The protein component plays an auxiliary but essential role in vivo by binding to the 5'-leader sequence and broadening the substrate specificity of the ribozyme.</text>
</comment>
<dbReference type="GO" id="GO:0030677">
    <property type="term" value="C:ribonuclease P complex"/>
    <property type="evidence" value="ECO:0007669"/>
    <property type="project" value="TreeGrafter"/>
</dbReference>
<comment type="catalytic activity">
    <reaction evidence="7">
        <text>Endonucleolytic cleavage of RNA, removing 5'-extranucleotides from tRNA precursor.</text>
        <dbReference type="EC" id="3.1.26.5"/>
    </reaction>
</comment>
<evidence type="ECO:0000256" key="2">
    <source>
        <dbReference type="ARBA" id="ARBA00022694"/>
    </source>
</evidence>
<dbReference type="InterPro" id="IPR000100">
    <property type="entry name" value="RNase_P"/>
</dbReference>
<dbReference type="PROSITE" id="PS00648">
    <property type="entry name" value="RIBONUCLEASE_P"/>
    <property type="match status" value="1"/>
</dbReference>
<keyword evidence="5 7" id="KW-0378">Hydrolase</keyword>
<dbReference type="GO" id="GO:0042781">
    <property type="term" value="F:3'-tRNA processing endoribonuclease activity"/>
    <property type="evidence" value="ECO:0007669"/>
    <property type="project" value="TreeGrafter"/>
</dbReference>